<gene>
    <name evidence="2" type="ORF">MEUPH1_LOCUS25816</name>
</gene>
<evidence type="ECO:0000259" key="1">
    <source>
        <dbReference type="Pfam" id="PF00078"/>
    </source>
</evidence>
<dbReference type="EMBL" id="CARXXK010001016">
    <property type="protein sequence ID" value="CAI6371869.1"/>
    <property type="molecule type" value="Genomic_DNA"/>
</dbReference>
<dbReference type="InterPro" id="IPR043502">
    <property type="entry name" value="DNA/RNA_pol_sf"/>
</dbReference>
<dbReference type="Pfam" id="PF05380">
    <property type="entry name" value="Peptidase_A17"/>
    <property type="match status" value="1"/>
</dbReference>
<evidence type="ECO:0000313" key="3">
    <source>
        <dbReference type="Proteomes" id="UP001160148"/>
    </source>
</evidence>
<dbReference type="PANTHER" id="PTHR47331">
    <property type="entry name" value="PHD-TYPE DOMAIN-CONTAINING PROTEIN"/>
    <property type="match status" value="1"/>
</dbReference>
<proteinExistence type="predicted"/>
<keyword evidence="3" id="KW-1185">Reference proteome</keyword>
<dbReference type="Pfam" id="PF00078">
    <property type="entry name" value="RVT_1"/>
    <property type="match status" value="1"/>
</dbReference>
<dbReference type="InterPro" id="IPR008042">
    <property type="entry name" value="Retrotrans_Pao"/>
</dbReference>
<accession>A0AAV0XTA8</accession>
<dbReference type="CDD" id="cd01644">
    <property type="entry name" value="RT_pepA17"/>
    <property type="match status" value="1"/>
</dbReference>
<dbReference type="PANTHER" id="PTHR47331:SF1">
    <property type="entry name" value="GAG-LIKE PROTEIN"/>
    <property type="match status" value="1"/>
</dbReference>
<dbReference type="SUPFAM" id="SSF56672">
    <property type="entry name" value="DNA/RNA polymerases"/>
    <property type="match status" value="1"/>
</dbReference>
<comment type="caution">
    <text evidence="2">The sequence shown here is derived from an EMBL/GenBank/DDBJ whole genome shotgun (WGS) entry which is preliminary data.</text>
</comment>
<feature type="domain" description="Reverse transcriptase" evidence="1">
    <location>
        <begin position="248"/>
        <end position="375"/>
    </location>
</feature>
<dbReference type="Proteomes" id="UP001160148">
    <property type="component" value="Unassembled WGS sequence"/>
</dbReference>
<sequence length="734" mass="84322">MSQLQPVRTPAEGWTIPSELLPQLADPHFCDSKQIDLLIGGGAFFDILQPSRIQLDVKMLYLQDSKLGWIVTGELSHTCLLSVGRSLEEESKAILGHEDVLYDKQSKANQCSIEENHALEHFQSTFRRNEEGRFVLQLPVKTDLTNLGQSVNSATSRFLSVERKLQQDADLRIEYTKFMKDYLEMGHMQEVVKESNIPKRSCYLPHHAVFKSSSLTTKIRIVFDASARTSSGLSLNDVLMRGPKTQEDIFSILTRFRKYQYVISSDIEKMFRQVAVAEQDWDLQRIFWRNNPSEALRTYRLVTVTYGTKPASFMTTQCLVTLAQQAYEHFPRAADAITKDFYMDDLMTGGETEAECIQLYQEITSILASAKLPLRKWCSNSSYVLGHIGKNVRDPLFTLELGDEEMVKSLGLCWNPVLDEFRFNVIPTPVRSKLTKRTLLSDLNKVFDPIGFISPILVKGKIFLQQVWALKIDWDSPLSSDIHDRWMSFHKDLEKLQNVSIPRKVLPKPNEFQIHGFCDASQEAYGACIYVRSRCSENTWQVRLLCARSRVAPIKGSTIPRLELNGALVLAQLLQKLTDAWEIDRHKCHLWTDSTVVLSWLNAQSNRLKVYVSNRVNQILELTNASQWNYVRTDKNPADMISRGTNVTEISASKLWWNGPDWLGISDELWEKVPRNILKKEEIPEQRTIQFALVGVQSNQELVQHYSSWSRLQKATAWLKRFVEYCTNCTRCCK</sequence>
<reference evidence="2 3" key="1">
    <citation type="submission" date="2023-01" db="EMBL/GenBank/DDBJ databases">
        <authorList>
            <person name="Whitehead M."/>
        </authorList>
    </citation>
    <scope>NUCLEOTIDE SEQUENCE [LARGE SCALE GENOMIC DNA]</scope>
</reference>
<dbReference type="Gene3D" id="3.30.70.270">
    <property type="match status" value="1"/>
</dbReference>
<name>A0AAV0XTA8_9HEMI</name>
<dbReference type="AlphaFoldDB" id="A0AAV0XTA8"/>
<organism evidence="2 3">
    <name type="scientific">Macrosiphum euphorbiae</name>
    <name type="common">potato aphid</name>
    <dbReference type="NCBI Taxonomy" id="13131"/>
    <lineage>
        <taxon>Eukaryota</taxon>
        <taxon>Metazoa</taxon>
        <taxon>Ecdysozoa</taxon>
        <taxon>Arthropoda</taxon>
        <taxon>Hexapoda</taxon>
        <taxon>Insecta</taxon>
        <taxon>Pterygota</taxon>
        <taxon>Neoptera</taxon>
        <taxon>Paraneoptera</taxon>
        <taxon>Hemiptera</taxon>
        <taxon>Sternorrhyncha</taxon>
        <taxon>Aphidomorpha</taxon>
        <taxon>Aphidoidea</taxon>
        <taxon>Aphididae</taxon>
        <taxon>Macrosiphini</taxon>
        <taxon>Macrosiphum</taxon>
    </lineage>
</organism>
<dbReference type="GO" id="GO:0071897">
    <property type="term" value="P:DNA biosynthetic process"/>
    <property type="evidence" value="ECO:0007669"/>
    <property type="project" value="UniProtKB-ARBA"/>
</dbReference>
<dbReference type="InterPro" id="IPR000477">
    <property type="entry name" value="RT_dom"/>
</dbReference>
<dbReference type="InterPro" id="IPR043128">
    <property type="entry name" value="Rev_trsase/Diguanyl_cyclase"/>
</dbReference>
<evidence type="ECO:0000313" key="2">
    <source>
        <dbReference type="EMBL" id="CAI6371869.1"/>
    </source>
</evidence>
<protein>
    <recommendedName>
        <fullName evidence="1">Reverse transcriptase domain-containing protein</fullName>
    </recommendedName>
</protein>
<dbReference type="Gene3D" id="3.10.10.10">
    <property type="entry name" value="HIV Type 1 Reverse Transcriptase, subunit A, domain 1"/>
    <property type="match status" value="1"/>
</dbReference>